<keyword evidence="2" id="KW-1185">Reference proteome</keyword>
<dbReference type="Gene3D" id="3.90.850.10">
    <property type="entry name" value="Fumarylacetoacetase-like, C-terminal domain"/>
    <property type="match status" value="1"/>
</dbReference>
<protein>
    <recommendedName>
        <fullName evidence="3">2-keto-4-pentenoate hydratase</fullName>
    </recommendedName>
</protein>
<accession>A0A657LMG0</accession>
<evidence type="ECO:0000313" key="2">
    <source>
        <dbReference type="Proteomes" id="UP000182661"/>
    </source>
</evidence>
<dbReference type="RefSeq" id="WP_071835297.1">
    <property type="nucleotide sequence ID" value="NZ_LSRP01000129.1"/>
</dbReference>
<dbReference type="Proteomes" id="UP000182661">
    <property type="component" value="Unassembled WGS sequence"/>
</dbReference>
<gene>
    <name evidence="1" type="ORF">AX760_07015</name>
</gene>
<reference evidence="1 2" key="1">
    <citation type="submission" date="2016-02" db="EMBL/GenBank/DDBJ databases">
        <title>Genome sequencing of a beta-galactosidase producing bacteria Rhizobium sp. 59.</title>
        <authorList>
            <person name="Wang D."/>
            <person name="Kot W."/>
            <person name="Qin Y."/>
            <person name="Hansen L."/>
            <person name="Naqvi K."/>
            <person name="Rensing C."/>
        </authorList>
    </citation>
    <scope>NUCLEOTIDE SEQUENCE [LARGE SCALE GENOMIC DNA]</scope>
    <source>
        <strain evidence="1 2">59</strain>
    </source>
</reference>
<dbReference type="SUPFAM" id="SSF56529">
    <property type="entry name" value="FAH"/>
    <property type="match status" value="1"/>
</dbReference>
<dbReference type="PANTHER" id="PTHR30143">
    <property type="entry name" value="ACID HYDRATASE"/>
    <property type="match status" value="1"/>
</dbReference>
<sequence length="254" mass="26431">MSAAFDKTELARLLSEADAAGHRLTSASLAAPGSDAEAVETQHETLALNDWMAGGYKVAIRPDGTSIAAPMAHIVTASAEGTAVFERPVVDAVEVEICFILKTPLTPRGPDGYTRASVLEHVSEIRAGIEFLAHRLDHGSKSQAQVFLADRLGNAGYVLGETLDPALIAPELSYPLTVTADGEILFAGPGKHPFIDPVAAMLAFANTLTQPIAAGQIITTGSLCGPVSMPHNAEIVVSGVASFTVQVKSSAHPN</sequence>
<dbReference type="InterPro" id="IPR050772">
    <property type="entry name" value="Hydratase-Decarb/MhpD_sf"/>
</dbReference>
<dbReference type="PANTHER" id="PTHR30143:SF0">
    <property type="entry name" value="2-KETO-4-PENTENOATE HYDRATASE"/>
    <property type="match status" value="1"/>
</dbReference>
<proteinExistence type="predicted"/>
<evidence type="ECO:0000313" key="1">
    <source>
        <dbReference type="EMBL" id="OJF91263.1"/>
    </source>
</evidence>
<dbReference type="EMBL" id="LSRP01000129">
    <property type="protein sequence ID" value="OJF91263.1"/>
    <property type="molecule type" value="Genomic_DNA"/>
</dbReference>
<dbReference type="AlphaFoldDB" id="A0A657LMG0"/>
<organism evidence="1 2">
    <name type="scientific">Pararhizobium antarcticum</name>
    <dbReference type="NCBI Taxonomy" id="1798805"/>
    <lineage>
        <taxon>Bacteria</taxon>
        <taxon>Pseudomonadati</taxon>
        <taxon>Pseudomonadota</taxon>
        <taxon>Alphaproteobacteria</taxon>
        <taxon>Hyphomicrobiales</taxon>
        <taxon>Rhizobiaceae</taxon>
        <taxon>Rhizobium/Agrobacterium group</taxon>
        <taxon>Pararhizobium</taxon>
    </lineage>
</organism>
<comment type="caution">
    <text evidence="1">The sequence shown here is derived from an EMBL/GenBank/DDBJ whole genome shotgun (WGS) entry which is preliminary data.</text>
</comment>
<dbReference type="GO" id="GO:0005737">
    <property type="term" value="C:cytoplasm"/>
    <property type="evidence" value="ECO:0007669"/>
    <property type="project" value="TreeGrafter"/>
</dbReference>
<dbReference type="InterPro" id="IPR036663">
    <property type="entry name" value="Fumarylacetoacetase_C_sf"/>
</dbReference>
<dbReference type="GO" id="GO:0008684">
    <property type="term" value="F:2-oxopent-4-enoate hydratase activity"/>
    <property type="evidence" value="ECO:0007669"/>
    <property type="project" value="TreeGrafter"/>
</dbReference>
<dbReference type="OrthoDB" id="7854191at2"/>
<name>A0A657LMG0_9HYPH</name>
<evidence type="ECO:0008006" key="3">
    <source>
        <dbReference type="Google" id="ProtNLM"/>
    </source>
</evidence>